<gene>
    <name evidence="1" type="ORF">B0W48_13680</name>
</gene>
<dbReference type="EMBL" id="CP019628">
    <property type="protein sequence ID" value="AQQ00768.1"/>
    <property type="molecule type" value="Genomic_DNA"/>
</dbReference>
<organism evidence="1 2">
    <name type="scientific">Pseudoalteromonas aliena</name>
    <dbReference type="NCBI Taxonomy" id="247523"/>
    <lineage>
        <taxon>Bacteria</taxon>
        <taxon>Pseudomonadati</taxon>
        <taxon>Pseudomonadota</taxon>
        <taxon>Gammaproteobacteria</taxon>
        <taxon>Alteromonadales</taxon>
        <taxon>Pseudoalteromonadaceae</taxon>
        <taxon>Pseudoalteromonas</taxon>
    </lineage>
</organism>
<dbReference type="KEGG" id="paln:B0W48_13680"/>
<proteinExistence type="predicted"/>
<name>A0A1Q2H099_9GAMM</name>
<sequence>MDRNQKITNSISALSFLLALIAFLFSVFPSSMKELLGDGELKAKVEPIIELRNNLRGVFFSSKINLENTGYKPLMISKIRVGIANEDVSYKSMKVLNYEFTRGRVEAPEPFELRPSHYFNATVNFSNSLTQNDERKRHKLNFQIATDITRKYIKEKDKLSSKLYLSEDLLQNTEELLFENAKEYKPGNYHIYIAVEEQSGGVIWENAYRFEIENYMTESLTTIQAESYSLPNVFHNEFMTFAPSTKLTEEKDKKILKTLSKKFSD</sequence>
<dbReference type="AlphaFoldDB" id="A0A1Q2H099"/>
<dbReference type="Proteomes" id="UP000188243">
    <property type="component" value="Chromosome"/>
</dbReference>
<reference evidence="1 2" key="1">
    <citation type="submission" date="2017-02" db="EMBL/GenBank/DDBJ databases">
        <title>Complete genome sequence of the cold-active Pseudoalteromonas aliena strain EH1 isolated from Arctic seawater.</title>
        <authorList>
            <person name="Kim E."/>
            <person name="Heo E."/>
            <person name="Kim H."/>
            <person name="Kim D."/>
        </authorList>
    </citation>
    <scope>NUCLEOTIDE SEQUENCE [LARGE SCALE GENOMIC DNA]</scope>
    <source>
        <strain evidence="1 2">EH1</strain>
    </source>
</reference>
<dbReference type="RefSeq" id="WP_077537447.1">
    <property type="nucleotide sequence ID" value="NZ_CP019628.1"/>
</dbReference>
<evidence type="ECO:0000313" key="1">
    <source>
        <dbReference type="EMBL" id="AQQ00768.1"/>
    </source>
</evidence>
<protein>
    <submittedName>
        <fullName evidence="1">Uncharacterized protein</fullName>
    </submittedName>
</protein>
<evidence type="ECO:0000313" key="2">
    <source>
        <dbReference type="Proteomes" id="UP000188243"/>
    </source>
</evidence>
<accession>A0A1Q2H099</accession>